<dbReference type="EMBL" id="JARBJD010000190">
    <property type="protein sequence ID" value="KAK2947838.1"/>
    <property type="molecule type" value="Genomic_DNA"/>
</dbReference>
<organism evidence="1 2">
    <name type="scientific">Blattamonas nauphoetae</name>
    <dbReference type="NCBI Taxonomy" id="2049346"/>
    <lineage>
        <taxon>Eukaryota</taxon>
        <taxon>Metamonada</taxon>
        <taxon>Preaxostyla</taxon>
        <taxon>Oxymonadida</taxon>
        <taxon>Blattamonas</taxon>
    </lineage>
</organism>
<evidence type="ECO:0000313" key="2">
    <source>
        <dbReference type="Proteomes" id="UP001281761"/>
    </source>
</evidence>
<name>A0ABQ9X9B8_9EUKA</name>
<comment type="caution">
    <text evidence="1">The sequence shown here is derived from an EMBL/GenBank/DDBJ whole genome shotgun (WGS) entry which is preliminary data.</text>
</comment>
<gene>
    <name evidence="1" type="ORF">BLNAU_17258</name>
</gene>
<evidence type="ECO:0000313" key="1">
    <source>
        <dbReference type="EMBL" id="KAK2947838.1"/>
    </source>
</evidence>
<protein>
    <submittedName>
        <fullName evidence="1">Uncharacterized protein</fullName>
    </submittedName>
</protein>
<sequence>MISAVFSKTLDIESDNPQTTAFASSCLNKTVVSWRIVPENEIDPLELGLDNANEKTNRRFKTTTQQSPIYLLSLLIDGYDFVFDRYSH</sequence>
<accession>A0ABQ9X9B8</accession>
<reference evidence="1 2" key="1">
    <citation type="journal article" date="2022" name="bioRxiv">
        <title>Genomics of Preaxostyla Flagellates Illuminates Evolutionary Transitions and the Path Towards Mitochondrial Loss.</title>
        <authorList>
            <person name="Novak L.V.F."/>
            <person name="Treitli S.C."/>
            <person name="Pyrih J."/>
            <person name="Halakuc P."/>
            <person name="Pipaliya S.V."/>
            <person name="Vacek V."/>
            <person name="Brzon O."/>
            <person name="Soukal P."/>
            <person name="Eme L."/>
            <person name="Dacks J.B."/>
            <person name="Karnkowska A."/>
            <person name="Elias M."/>
            <person name="Hampl V."/>
        </authorList>
    </citation>
    <scope>NUCLEOTIDE SEQUENCE [LARGE SCALE GENOMIC DNA]</scope>
    <source>
        <strain evidence="1">NAU3</strain>
        <tissue evidence="1">Gut</tissue>
    </source>
</reference>
<proteinExistence type="predicted"/>
<dbReference type="Proteomes" id="UP001281761">
    <property type="component" value="Unassembled WGS sequence"/>
</dbReference>
<keyword evidence="2" id="KW-1185">Reference proteome</keyword>